<evidence type="ECO:0000256" key="1">
    <source>
        <dbReference type="SAM" id="MobiDB-lite"/>
    </source>
</evidence>
<feature type="signal peptide" evidence="2">
    <location>
        <begin position="1"/>
        <end position="19"/>
    </location>
</feature>
<keyword evidence="4" id="KW-1185">Reference proteome</keyword>
<feature type="chain" id="PRO_5037457985" description="Lipoprotein" evidence="2">
    <location>
        <begin position="20"/>
        <end position="251"/>
    </location>
</feature>
<protein>
    <recommendedName>
        <fullName evidence="5">Lipoprotein</fullName>
    </recommendedName>
</protein>
<evidence type="ECO:0000256" key="2">
    <source>
        <dbReference type="SAM" id="SignalP"/>
    </source>
</evidence>
<name>A0A931CM23_9MICC</name>
<organism evidence="3 4">
    <name type="scientific">Arthrobacter terrae</name>
    <dbReference type="NCBI Taxonomy" id="2935737"/>
    <lineage>
        <taxon>Bacteria</taxon>
        <taxon>Bacillati</taxon>
        <taxon>Actinomycetota</taxon>
        <taxon>Actinomycetes</taxon>
        <taxon>Micrococcales</taxon>
        <taxon>Micrococcaceae</taxon>
        <taxon>Arthrobacter</taxon>
    </lineage>
</organism>
<reference evidence="3 4" key="1">
    <citation type="submission" date="2020-11" db="EMBL/GenBank/DDBJ databases">
        <title>Arthrobacter antarcticus sp. nov., isolated from Antarctic Soil.</title>
        <authorList>
            <person name="Li J."/>
        </authorList>
    </citation>
    <scope>NUCLEOTIDE SEQUENCE [LARGE SCALE GENOMIC DNA]</scope>
    <source>
        <strain evidence="3 4">Z1-20</strain>
    </source>
</reference>
<gene>
    <name evidence="3" type="ORF">IV500_05925</name>
</gene>
<sequence length="251" mass="25818">MTTLLLAAALAGCAGPATTATSPTPTPSPSVTASMTTAPVVSKATVTPTPTLAARVGIKYSLHCRLNNGPSVTFTDFRAAWSAPYDSCIADTASGTPSAEENAAGALSGGKSPDTAKYLYSLCATTAGHYFEGTVSAGQSKEIEAALMLCPNHPKRAQLEASSGAGQSLAADRVNGKLAYTGKYLVGKDIQPGTWQSQGDKVENCYWEISDAQGNIIANNLISVAPQFTITIPATASGFTVNGCGFRWISD</sequence>
<dbReference type="Proteomes" id="UP000655366">
    <property type="component" value="Unassembled WGS sequence"/>
</dbReference>
<dbReference type="AlphaFoldDB" id="A0A931CM23"/>
<keyword evidence="2" id="KW-0732">Signal</keyword>
<comment type="caution">
    <text evidence="3">The sequence shown here is derived from an EMBL/GenBank/DDBJ whole genome shotgun (WGS) entry which is preliminary data.</text>
</comment>
<proteinExistence type="predicted"/>
<dbReference type="RefSeq" id="WP_230854565.1">
    <property type="nucleotide sequence ID" value="NZ_JADNYM010000006.1"/>
</dbReference>
<evidence type="ECO:0000313" key="3">
    <source>
        <dbReference type="EMBL" id="MBG0738960.1"/>
    </source>
</evidence>
<accession>A0A931CM23</accession>
<evidence type="ECO:0008006" key="5">
    <source>
        <dbReference type="Google" id="ProtNLM"/>
    </source>
</evidence>
<evidence type="ECO:0000313" key="4">
    <source>
        <dbReference type="Proteomes" id="UP000655366"/>
    </source>
</evidence>
<feature type="region of interest" description="Disordered" evidence="1">
    <location>
        <begin position="15"/>
        <end position="34"/>
    </location>
</feature>
<dbReference type="EMBL" id="JADNYM010000006">
    <property type="protein sequence ID" value="MBG0738960.1"/>
    <property type="molecule type" value="Genomic_DNA"/>
</dbReference>